<dbReference type="EMBL" id="PVBS01000001">
    <property type="protein sequence ID" value="PRD57040.1"/>
    <property type="molecule type" value="Genomic_DNA"/>
</dbReference>
<protein>
    <submittedName>
        <fullName evidence="1">Uncharacterized protein</fullName>
    </submittedName>
</protein>
<accession>A0A2S9JUX7</accession>
<evidence type="ECO:0000313" key="2">
    <source>
        <dbReference type="Proteomes" id="UP000238642"/>
    </source>
</evidence>
<dbReference type="AlphaFoldDB" id="A0A2S9JUX7"/>
<dbReference type="RefSeq" id="WP_105724448.1">
    <property type="nucleotide sequence ID" value="NZ_PVBS01000001.1"/>
</dbReference>
<organism evidence="1 2">
    <name type="scientific">Sphingobacterium gobiense</name>
    <dbReference type="NCBI Taxonomy" id="1382456"/>
    <lineage>
        <taxon>Bacteria</taxon>
        <taxon>Pseudomonadati</taxon>
        <taxon>Bacteroidota</taxon>
        <taxon>Sphingobacteriia</taxon>
        <taxon>Sphingobacteriales</taxon>
        <taxon>Sphingobacteriaceae</taxon>
        <taxon>Sphingobacterium</taxon>
    </lineage>
</organism>
<dbReference type="OrthoDB" id="707896at2"/>
<sequence length="150" mass="17502">MKFERFIKQIDVNYKQKISAANLPKKVLDKLDSTLSKDITTVRGLDFYHIVASVSQDFDNDTANAFEEYFKKKKFKDDAEATDIDNKYKAFIKQFIVLQQDVAQGAKIEDIRLSRILNREISDFLAWEVYAIAVSRSKKIKTAFEQLYKE</sequence>
<name>A0A2S9JUX7_9SPHI</name>
<reference evidence="1 2" key="1">
    <citation type="submission" date="2018-02" db="EMBL/GenBank/DDBJ databases">
        <title>The draft genome of Sphingobacterium gobiense H7.</title>
        <authorList>
            <person name="Li L."/>
            <person name="Liu L."/>
            <person name="Zhang X."/>
            <person name="Wang T."/>
            <person name="Liang L."/>
        </authorList>
    </citation>
    <scope>NUCLEOTIDE SEQUENCE [LARGE SCALE GENOMIC DNA]</scope>
    <source>
        <strain evidence="1 2">ACCC 05757</strain>
    </source>
</reference>
<gene>
    <name evidence="1" type="ORF">C5749_07480</name>
</gene>
<dbReference type="Proteomes" id="UP000238642">
    <property type="component" value="Unassembled WGS sequence"/>
</dbReference>
<keyword evidence="2" id="KW-1185">Reference proteome</keyword>
<comment type="caution">
    <text evidence="1">The sequence shown here is derived from an EMBL/GenBank/DDBJ whole genome shotgun (WGS) entry which is preliminary data.</text>
</comment>
<proteinExistence type="predicted"/>
<evidence type="ECO:0000313" key="1">
    <source>
        <dbReference type="EMBL" id="PRD57040.1"/>
    </source>
</evidence>